<proteinExistence type="predicted"/>
<feature type="transmembrane region" description="Helical" evidence="1">
    <location>
        <begin position="129"/>
        <end position="150"/>
    </location>
</feature>
<organism evidence="2">
    <name type="scientific">Hexamita inflata</name>
    <dbReference type="NCBI Taxonomy" id="28002"/>
    <lineage>
        <taxon>Eukaryota</taxon>
        <taxon>Metamonada</taxon>
        <taxon>Diplomonadida</taxon>
        <taxon>Hexamitidae</taxon>
        <taxon>Hexamitinae</taxon>
        <taxon>Hexamita</taxon>
    </lineage>
</organism>
<keyword evidence="1" id="KW-0812">Transmembrane</keyword>
<keyword evidence="4" id="KW-1185">Reference proteome</keyword>
<evidence type="ECO:0000313" key="3">
    <source>
        <dbReference type="EMBL" id="CAL6092149.1"/>
    </source>
</evidence>
<sequence length="151" mass="17515">MLMSDTDFTFRLQPKPGKSTALSFMQISPLTFKFSTLPNNPKKSANSINEQFCGLFSEFMKVRFNVRFNTRFKLRNVLLACSTGKIYPRPPESIKLEFTQKVWFQKSKSPLIAALSDEYLIYNVLFSEIWIISRVVLISISAIWAIRFIIQ</sequence>
<dbReference type="EMBL" id="CAXDID020000442">
    <property type="protein sequence ID" value="CAL6092149.1"/>
    <property type="molecule type" value="Genomic_DNA"/>
</dbReference>
<evidence type="ECO:0000313" key="4">
    <source>
        <dbReference type="Proteomes" id="UP001642409"/>
    </source>
</evidence>
<accession>A0AA86QQP5</accession>
<dbReference type="EMBL" id="CATOUU010000887">
    <property type="protein sequence ID" value="CAI9957379.1"/>
    <property type="molecule type" value="Genomic_DNA"/>
</dbReference>
<dbReference type="Proteomes" id="UP001642409">
    <property type="component" value="Unassembled WGS sequence"/>
</dbReference>
<evidence type="ECO:0000256" key="1">
    <source>
        <dbReference type="SAM" id="Phobius"/>
    </source>
</evidence>
<dbReference type="AlphaFoldDB" id="A0AA86QQP5"/>
<comment type="caution">
    <text evidence="2">The sequence shown here is derived from an EMBL/GenBank/DDBJ whole genome shotgun (WGS) entry which is preliminary data.</text>
</comment>
<reference evidence="2" key="1">
    <citation type="submission" date="2023-06" db="EMBL/GenBank/DDBJ databases">
        <authorList>
            <person name="Kurt Z."/>
        </authorList>
    </citation>
    <scope>NUCLEOTIDE SEQUENCE</scope>
</reference>
<keyword evidence="1" id="KW-0472">Membrane</keyword>
<protein>
    <submittedName>
        <fullName evidence="3">Hypothetical_protein</fullName>
    </submittedName>
</protein>
<keyword evidence="1" id="KW-1133">Transmembrane helix</keyword>
<reference evidence="3 4" key="2">
    <citation type="submission" date="2024-07" db="EMBL/GenBank/DDBJ databases">
        <authorList>
            <person name="Akdeniz Z."/>
        </authorList>
    </citation>
    <scope>NUCLEOTIDE SEQUENCE [LARGE SCALE GENOMIC DNA]</scope>
</reference>
<gene>
    <name evidence="2" type="ORF">HINF_LOCUS45024</name>
    <name evidence="3" type="ORF">HINF_LOCUS66126</name>
</gene>
<name>A0AA86QQP5_9EUKA</name>
<evidence type="ECO:0000313" key="2">
    <source>
        <dbReference type="EMBL" id="CAI9957379.1"/>
    </source>
</evidence>